<feature type="transmembrane region" description="Helical" evidence="2">
    <location>
        <begin position="37"/>
        <end position="55"/>
    </location>
</feature>
<proteinExistence type="predicted"/>
<protein>
    <recommendedName>
        <fullName evidence="5">DUF1049 domain-containing protein</fullName>
    </recommendedName>
</protein>
<keyword evidence="2" id="KW-0472">Membrane</keyword>
<name>A0ABP6TAR3_9ACTN</name>
<evidence type="ECO:0000256" key="1">
    <source>
        <dbReference type="SAM" id="MobiDB-lite"/>
    </source>
</evidence>
<evidence type="ECO:0000313" key="3">
    <source>
        <dbReference type="EMBL" id="GAA3397730.1"/>
    </source>
</evidence>
<keyword evidence="2" id="KW-1133">Transmembrane helix</keyword>
<evidence type="ECO:0000313" key="4">
    <source>
        <dbReference type="Proteomes" id="UP001501676"/>
    </source>
</evidence>
<reference evidence="4" key="1">
    <citation type="journal article" date="2019" name="Int. J. Syst. Evol. Microbiol.">
        <title>The Global Catalogue of Microorganisms (GCM) 10K type strain sequencing project: providing services to taxonomists for standard genome sequencing and annotation.</title>
        <authorList>
            <consortium name="The Broad Institute Genomics Platform"/>
            <consortium name="The Broad Institute Genome Sequencing Center for Infectious Disease"/>
            <person name="Wu L."/>
            <person name="Ma J."/>
        </authorList>
    </citation>
    <scope>NUCLEOTIDE SEQUENCE [LARGE SCALE GENOMIC DNA]</scope>
    <source>
        <strain evidence="4">JCM 9458</strain>
    </source>
</reference>
<sequence length="101" mass="11217">MFARFSVLLLAAVLAAPALWQAFVVGNLEVDTALIRYLIAVVLAAAMLGFLQMLWRIYHRIQQEHELQRKLEELRAESERRRAAAAAEQNGDDGPQVSGAA</sequence>
<organism evidence="3 4">
    <name type="scientific">Cryptosporangium minutisporangium</name>
    <dbReference type="NCBI Taxonomy" id="113569"/>
    <lineage>
        <taxon>Bacteria</taxon>
        <taxon>Bacillati</taxon>
        <taxon>Actinomycetota</taxon>
        <taxon>Actinomycetes</taxon>
        <taxon>Cryptosporangiales</taxon>
        <taxon>Cryptosporangiaceae</taxon>
        <taxon>Cryptosporangium</taxon>
    </lineage>
</organism>
<accession>A0ABP6TAR3</accession>
<dbReference type="Proteomes" id="UP001501676">
    <property type="component" value="Unassembled WGS sequence"/>
</dbReference>
<dbReference type="EMBL" id="BAAAYN010000070">
    <property type="protein sequence ID" value="GAA3397730.1"/>
    <property type="molecule type" value="Genomic_DNA"/>
</dbReference>
<keyword evidence="2" id="KW-0812">Transmembrane</keyword>
<dbReference type="RefSeq" id="WP_345733444.1">
    <property type="nucleotide sequence ID" value="NZ_BAAAYN010000070.1"/>
</dbReference>
<keyword evidence="4" id="KW-1185">Reference proteome</keyword>
<evidence type="ECO:0008006" key="5">
    <source>
        <dbReference type="Google" id="ProtNLM"/>
    </source>
</evidence>
<feature type="region of interest" description="Disordered" evidence="1">
    <location>
        <begin position="80"/>
        <end position="101"/>
    </location>
</feature>
<gene>
    <name evidence="3" type="ORF">GCM10020369_78860</name>
</gene>
<comment type="caution">
    <text evidence="3">The sequence shown here is derived from an EMBL/GenBank/DDBJ whole genome shotgun (WGS) entry which is preliminary data.</text>
</comment>
<evidence type="ECO:0000256" key="2">
    <source>
        <dbReference type="SAM" id="Phobius"/>
    </source>
</evidence>